<evidence type="ECO:0000259" key="1">
    <source>
        <dbReference type="Pfam" id="PF06985"/>
    </source>
</evidence>
<feature type="domain" description="Heterokaryon incompatibility" evidence="1">
    <location>
        <begin position="49"/>
        <end position="194"/>
    </location>
</feature>
<evidence type="ECO:0000313" key="3">
    <source>
        <dbReference type="Proteomes" id="UP001305414"/>
    </source>
</evidence>
<dbReference type="EMBL" id="JAWHQM010000019">
    <property type="protein sequence ID" value="KAK5631342.1"/>
    <property type="molecule type" value="Genomic_DNA"/>
</dbReference>
<comment type="caution">
    <text evidence="2">The sequence shown here is derived from an EMBL/GenBank/DDBJ whole genome shotgun (WGS) entry which is preliminary data.</text>
</comment>
<proteinExistence type="predicted"/>
<dbReference type="AlphaFoldDB" id="A0AAN7Z798"/>
<evidence type="ECO:0000313" key="2">
    <source>
        <dbReference type="EMBL" id="KAK5631342.1"/>
    </source>
</evidence>
<dbReference type="PANTHER" id="PTHR33112">
    <property type="entry name" value="DOMAIN PROTEIN, PUTATIVE-RELATED"/>
    <property type="match status" value="1"/>
</dbReference>
<accession>A0AAN7Z798</accession>
<protein>
    <recommendedName>
        <fullName evidence="1">Heterokaryon incompatibility domain-containing protein</fullName>
    </recommendedName>
</protein>
<organism evidence="2 3">
    <name type="scientific">Xylaria bambusicola</name>
    <dbReference type="NCBI Taxonomy" id="326684"/>
    <lineage>
        <taxon>Eukaryota</taxon>
        <taxon>Fungi</taxon>
        <taxon>Dikarya</taxon>
        <taxon>Ascomycota</taxon>
        <taxon>Pezizomycotina</taxon>
        <taxon>Sordariomycetes</taxon>
        <taxon>Xylariomycetidae</taxon>
        <taxon>Xylariales</taxon>
        <taxon>Xylariaceae</taxon>
        <taxon>Xylaria</taxon>
    </lineage>
</organism>
<sequence>MIKNWLATCEEEHKKCVPNEGPFNVDLSFFRCIDVEDMYITPVPITSQYVALSYKWGDCTPFLLLKPNKDDLFAKDGLRRNWDSIPRTIRDTIDFVRGMGCRYVWIDQLCLIQDDDGDRGTGINAMDLVYEQAYFTIIAGSGTDADSGLPGVREGTRSSARQVTSEVLPGVNLVLRHTMEDIVAKSEYHHRGWT</sequence>
<dbReference type="Proteomes" id="UP001305414">
    <property type="component" value="Unassembled WGS sequence"/>
</dbReference>
<gene>
    <name evidence="2" type="ORF">RRF57_007056</name>
</gene>
<dbReference type="Pfam" id="PF06985">
    <property type="entry name" value="HET"/>
    <property type="match status" value="1"/>
</dbReference>
<reference evidence="2 3" key="1">
    <citation type="submission" date="2023-10" db="EMBL/GenBank/DDBJ databases">
        <title>Draft genome sequence of Xylaria bambusicola isolate GMP-LS, the root and basal stem rot pathogen of sugarcane in Indonesia.</title>
        <authorList>
            <person name="Selvaraj P."/>
            <person name="Muralishankar V."/>
            <person name="Muruganantham S."/>
            <person name="Sp S."/>
            <person name="Haryani S."/>
            <person name="Lau K.J.X."/>
            <person name="Naqvi N.I."/>
        </authorList>
    </citation>
    <scope>NUCLEOTIDE SEQUENCE [LARGE SCALE GENOMIC DNA]</scope>
    <source>
        <strain evidence="2">GMP-LS</strain>
    </source>
</reference>
<dbReference type="PANTHER" id="PTHR33112:SF12">
    <property type="entry name" value="HETEROKARYON INCOMPATIBILITY DOMAIN-CONTAINING PROTEIN"/>
    <property type="match status" value="1"/>
</dbReference>
<keyword evidence="3" id="KW-1185">Reference proteome</keyword>
<name>A0AAN7Z798_9PEZI</name>
<dbReference type="InterPro" id="IPR010730">
    <property type="entry name" value="HET"/>
</dbReference>